<dbReference type="OrthoDB" id="3233595at2759"/>
<dbReference type="SUPFAM" id="SSF50129">
    <property type="entry name" value="GroES-like"/>
    <property type="match status" value="1"/>
</dbReference>
<dbReference type="EMBL" id="JAACJJ010000014">
    <property type="protein sequence ID" value="KAF5326959.1"/>
    <property type="molecule type" value="Genomic_DNA"/>
</dbReference>
<dbReference type="InterPro" id="IPR036291">
    <property type="entry name" value="NAD(P)-bd_dom_sf"/>
</dbReference>
<evidence type="ECO:0000313" key="3">
    <source>
        <dbReference type="Proteomes" id="UP000567179"/>
    </source>
</evidence>
<protein>
    <recommendedName>
        <fullName evidence="1">Enoyl reductase (ER) domain-containing protein</fullName>
    </recommendedName>
</protein>
<dbReference type="InterPro" id="IPR011032">
    <property type="entry name" value="GroES-like_sf"/>
</dbReference>
<sequence length="346" mass="36670">MAPSSQKALFLKERQGKFVVAETPVPKPGPGEVLVRVLATSLNPIDWKIHKYGIWVEDYPAILGNDLSGVVEQVGEGVSEWKVGDRVFAQAQVIPHTFASFQQYALVSSATLAKVPENISIDEAASLPVTLSAAYVGLYQSAPDGLGLTPPTSSETQGVYGGTPLVIIGGTGSVGQNVIQLAKLSGCSPIIATASPSQFEHLKSLGATHVFDRKLSATELKAAISAICPIPLKYAFDAISIPETQEIAHNALDEGGQIAIISPIAISPADGKSARRVIGLLRTPKNRELLETLYHDKISGWLESGVIKPNNVEVLPGGLKGIPEGLERLQAGKVSRSKLIARPHED</sequence>
<dbReference type="CDD" id="cd08249">
    <property type="entry name" value="enoyl_reductase_like"/>
    <property type="match status" value="1"/>
</dbReference>
<feature type="domain" description="Enoyl reductase (ER)" evidence="1">
    <location>
        <begin position="16"/>
        <end position="341"/>
    </location>
</feature>
<gene>
    <name evidence="2" type="ORF">D9619_004334</name>
</gene>
<dbReference type="SMART" id="SM00829">
    <property type="entry name" value="PKS_ER"/>
    <property type="match status" value="1"/>
</dbReference>
<organism evidence="2 3">
    <name type="scientific">Psilocybe cf. subviscida</name>
    <dbReference type="NCBI Taxonomy" id="2480587"/>
    <lineage>
        <taxon>Eukaryota</taxon>
        <taxon>Fungi</taxon>
        <taxon>Dikarya</taxon>
        <taxon>Basidiomycota</taxon>
        <taxon>Agaricomycotina</taxon>
        <taxon>Agaricomycetes</taxon>
        <taxon>Agaricomycetidae</taxon>
        <taxon>Agaricales</taxon>
        <taxon>Agaricineae</taxon>
        <taxon>Strophariaceae</taxon>
        <taxon>Psilocybe</taxon>
    </lineage>
</organism>
<dbReference type="GO" id="GO:0016651">
    <property type="term" value="F:oxidoreductase activity, acting on NAD(P)H"/>
    <property type="evidence" value="ECO:0007669"/>
    <property type="project" value="InterPro"/>
</dbReference>
<dbReference type="Proteomes" id="UP000567179">
    <property type="component" value="Unassembled WGS sequence"/>
</dbReference>
<evidence type="ECO:0000259" key="1">
    <source>
        <dbReference type="SMART" id="SM00829"/>
    </source>
</evidence>
<dbReference type="PANTHER" id="PTHR45348">
    <property type="entry name" value="HYPOTHETICAL OXIDOREDUCTASE (EUROFUNG)"/>
    <property type="match status" value="1"/>
</dbReference>
<proteinExistence type="predicted"/>
<accession>A0A8H5BP49</accession>
<dbReference type="InterPro" id="IPR020843">
    <property type="entry name" value="ER"/>
</dbReference>
<evidence type="ECO:0000313" key="2">
    <source>
        <dbReference type="EMBL" id="KAF5326959.1"/>
    </source>
</evidence>
<name>A0A8H5BP49_9AGAR</name>
<keyword evidence="3" id="KW-1185">Reference proteome</keyword>
<dbReference type="InterPro" id="IPR013154">
    <property type="entry name" value="ADH-like_N"/>
</dbReference>
<comment type="caution">
    <text evidence="2">The sequence shown here is derived from an EMBL/GenBank/DDBJ whole genome shotgun (WGS) entry which is preliminary data.</text>
</comment>
<dbReference type="Gene3D" id="3.90.180.10">
    <property type="entry name" value="Medium-chain alcohol dehydrogenases, catalytic domain"/>
    <property type="match status" value="1"/>
</dbReference>
<dbReference type="InterPro" id="IPR013149">
    <property type="entry name" value="ADH-like_C"/>
</dbReference>
<dbReference type="PANTHER" id="PTHR45348:SF2">
    <property type="entry name" value="ZINC-TYPE ALCOHOL DEHYDROGENASE-LIKE PROTEIN C2E1P3.01"/>
    <property type="match status" value="1"/>
</dbReference>
<dbReference type="SUPFAM" id="SSF51735">
    <property type="entry name" value="NAD(P)-binding Rossmann-fold domains"/>
    <property type="match status" value="1"/>
</dbReference>
<dbReference type="AlphaFoldDB" id="A0A8H5BP49"/>
<dbReference type="Pfam" id="PF00107">
    <property type="entry name" value="ADH_zinc_N"/>
    <property type="match status" value="1"/>
</dbReference>
<dbReference type="Gene3D" id="3.40.50.720">
    <property type="entry name" value="NAD(P)-binding Rossmann-like Domain"/>
    <property type="match status" value="1"/>
</dbReference>
<reference evidence="2 3" key="1">
    <citation type="journal article" date="2020" name="ISME J.">
        <title>Uncovering the hidden diversity of litter-decomposition mechanisms in mushroom-forming fungi.</title>
        <authorList>
            <person name="Floudas D."/>
            <person name="Bentzer J."/>
            <person name="Ahren D."/>
            <person name="Johansson T."/>
            <person name="Persson P."/>
            <person name="Tunlid A."/>
        </authorList>
    </citation>
    <scope>NUCLEOTIDE SEQUENCE [LARGE SCALE GENOMIC DNA]</scope>
    <source>
        <strain evidence="2 3">CBS 101986</strain>
    </source>
</reference>
<dbReference type="Pfam" id="PF08240">
    <property type="entry name" value="ADH_N"/>
    <property type="match status" value="1"/>
</dbReference>
<dbReference type="InterPro" id="IPR047122">
    <property type="entry name" value="Trans-enoyl_RdTase-like"/>
</dbReference>